<keyword evidence="6" id="KW-1185">Reference proteome</keyword>
<dbReference type="EMBL" id="JAAOAN010000853">
    <property type="protein sequence ID" value="KAF5699041.1"/>
    <property type="molecule type" value="Genomic_DNA"/>
</dbReference>
<dbReference type="GO" id="GO:0008171">
    <property type="term" value="F:O-methyltransferase activity"/>
    <property type="evidence" value="ECO:0007669"/>
    <property type="project" value="InterPro"/>
</dbReference>
<dbReference type="OrthoDB" id="3340390at2759"/>
<evidence type="ECO:0000256" key="1">
    <source>
        <dbReference type="ARBA" id="ARBA00022603"/>
    </source>
</evidence>
<dbReference type="Gene3D" id="3.40.50.150">
    <property type="entry name" value="Vaccinia Virus protein VP39"/>
    <property type="match status" value="1"/>
</dbReference>
<evidence type="ECO:0000313" key="6">
    <source>
        <dbReference type="Proteomes" id="UP000544331"/>
    </source>
</evidence>
<dbReference type="SUPFAM" id="SSF53335">
    <property type="entry name" value="S-adenosyl-L-methionine-dependent methyltransferases"/>
    <property type="match status" value="1"/>
</dbReference>
<sequence length="406" mass="45083">MEDLFPKNADGKLLRQRTAHSLIEQMGFVVANPTEFLGNDHQLRYKLLQQAKSLAVALEEPFETLQRLAFAPLPLITTRIAQERGIFATIAQASGPVSFDDLQKISGLGTSVLASIMNYLCTQETAEEPAQGLYVASRLTPYMASPLFVDAVLHYHDSILPSMAALNGVLRDPNEALTSFNVGHGTDEGFYKWVESRPALHGAFHRFMDAQFSGLPSWLAVIDPMSEFFLNLDSNEIAFVDVGGGNGQQAMALLNACPQLKGHVIVQDRPDVLAKSPFVSGIEKMAYDYLSEQPVKGARIYYFRQIMHNNDDATCLRILRSHVLAMGQKSVIVIDEKALPDYAPKGNPATEYTAALSLLMKAVFNAQERHERHWRELLNQVGLIVRGIRRFTKFDDAAIIVSKMTS</sequence>
<feature type="domain" description="O-methyltransferase C-terminal" evidence="4">
    <location>
        <begin position="239"/>
        <end position="382"/>
    </location>
</feature>
<dbReference type="PANTHER" id="PTHR43712:SF4">
    <property type="entry name" value="O-METHYLTRANSFERASE DOMAIN-CONTAINING PROTEIN"/>
    <property type="match status" value="1"/>
</dbReference>
<dbReference type="Proteomes" id="UP000544331">
    <property type="component" value="Unassembled WGS sequence"/>
</dbReference>
<proteinExistence type="predicted"/>
<comment type="caution">
    <text evidence="5">The sequence shown here is derived from an EMBL/GenBank/DDBJ whole genome shotgun (WGS) entry which is preliminary data.</text>
</comment>
<dbReference type="Gene3D" id="1.10.10.10">
    <property type="entry name" value="Winged helix-like DNA-binding domain superfamily/Winged helix DNA-binding domain"/>
    <property type="match status" value="1"/>
</dbReference>
<keyword evidence="3" id="KW-0949">S-adenosyl-L-methionine</keyword>
<dbReference type="InterPro" id="IPR016461">
    <property type="entry name" value="COMT-like"/>
</dbReference>
<evidence type="ECO:0000259" key="4">
    <source>
        <dbReference type="Pfam" id="PF00891"/>
    </source>
</evidence>
<keyword evidence="2 5" id="KW-0808">Transferase</keyword>
<evidence type="ECO:0000313" key="5">
    <source>
        <dbReference type="EMBL" id="KAF5699041.1"/>
    </source>
</evidence>
<dbReference type="AlphaFoldDB" id="A0A8H6CZT6"/>
<reference evidence="5 6" key="1">
    <citation type="submission" date="2020-05" db="EMBL/GenBank/DDBJ databases">
        <title>Identification and distribution of gene clusters putatively required for synthesis of sphingolipid metabolism inhibitors in phylogenetically diverse species of the filamentous fungus Fusarium.</title>
        <authorList>
            <person name="Kim H.-S."/>
            <person name="Busman M."/>
            <person name="Brown D.W."/>
            <person name="Divon H."/>
            <person name="Uhlig S."/>
            <person name="Proctor R.H."/>
        </authorList>
    </citation>
    <scope>NUCLEOTIDE SEQUENCE [LARGE SCALE GENOMIC DNA]</scope>
    <source>
        <strain evidence="5 6">NRRL 66235</strain>
    </source>
</reference>
<protein>
    <submittedName>
        <fullName evidence="5">O-methyltransferase family 2</fullName>
    </submittedName>
</protein>
<dbReference type="Pfam" id="PF00891">
    <property type="entry name" value="Methyltransf_2"/>
    <property type="match status" value="1"/>
</dbReference>
<dbReference type="InterPro" id="IPR036388">
    <property type="entry name" value="WH-like_DNA-bd_sf"/>
</dbReference>
<dbReference type="PROSITE" id="PS51683">
    <property type="entry name" value="SAM_OMT_II"/>
    <property type="match status" value="1"/>
</dbReference>
<dbReference type="InterPro" id="IPR036390">
    <property type="entry name" value="WH_DNA-bd_sf"/>
</dbReference>
<keyword evidence="1 5" id="KW-0489">Methyltransferase</keyword>
<dbReference type="SUPFAM" id="SSF46785">
    <property type="entry name" value="Winged helix' DNA-binding domain"/>
    <property type="match status" value="1"/>
</dbReference>
<dbReference type="GO" id="GO:0032259">
    <property type="term" value="P:methylation"/>
    <property type="evidence" value="ECO:0007669"/>
    <property type="project" value="UniProtKB-KW"/>
</dbReference>
<accession>A0A8H6CZT6</accession>
<gene>
    <name evidence="5" type="ORF">FMUND_14920</name>
</gene>
<name>A0A8H6CZT6_9HYPO</name>
<dbReference type="InterPro" id="IPR001077">
    <property type="entry name" value="COMT_C"/>
</dbReference>
<dbReference type="PANTHER" id="PTHR43712">
    <property type="entry name" value="PUTATIVE (AFU_ORTHOLOGUE AFUA_4G14580)-RELATED"/>
    <property type="match status" value="1"/>
</dbReference>
<dbReference type="InterPro" id="IPR029063">
    <property type="entry name" value="SAM-dependent_MTases_sf"/>
</dbReference>
<evidence type="ECO:0000256" key="2">
    <source>
        <dbReference type="ARBA" id="ARBA00022679"/>
    </source>
</evidence>
<organism evidence="5 6">
    <name type="scientific">Fusarium mundagurra</name>
    <dbReference type="NCBI Taxonomy" id="1567541"/>
    <lineage>
        <taxon>Eukaryota</taxon>
        <taxon>Fungi</taxon>
        <taxon>Dikarya</taxon>
        <taxon>Ascomycota</taxon>
        <taxon>Pezizomycotina</taxon>
        <taxon>Sordariomycetes</taxon>
        <taxon>Hypocreomycetidae</taxon>
        <taxon>Hypocreales</taxon>
        <taxon>Nectriaceae</taxon>
        <taxon>Fusarium</taxon>
        <taxon>Fusarium fujikuroi species complex</taxon>
    </lineage>
</organism>
<evidence type="ECO:0000256" key="3">
    <source>
        <dbReference type="ARBA" id="ARBA00022691"/>
    </source>
</evidence>